<dbReference type="GO" id="GO:0016052">
    <property type="term" value="P:carbohydrate catabolic process"/>
    <property type="evidence" value="ECO:0007669"/>
    <property type="project" value="TreeGrafter"/>
</dbReference>
<evidence type="ECO:0000256" key="1">
    <source>
        <dbReference type="ARBA" id="ARBA00001946"/>
    </source>
</evidence>
<dbReference type="InterPro" id="IPR046945">
    <property type="entry name" value="RHMD-like"/>
</dbReference>
<comment type="cofactor">
    <cofactor evidence="1">
        <name>Mg(2+)</name>
        <dbReference type="ChEBI" id="CHEBI:18420"/>
    </cofactor>
</comment>
<dbReference type="InterPro" id="IPR029065">
    <property type="entry name" value="Enolase_C-like"/>
</dbReference>
<dbReference type="PANTHER" id="PTHR13794:SF58">
    <property type="entry name" value="MITOCHONDRIAL ENOLASE SUPERFAMILY MEMBER 1"/>
    <property type="match status" value="1"/>
</dbReference>
<name>A0A1H3K7X6_9MICO</name>
<evidence type="ECO:0000259" key="4">
    <source>
        <dbReference type="SMART" id="SM00922"/>
    </source>
</evidence>
<dbReference type="PANTHER" id="PTHR13794">
    <property type="entry name" value="ENOLASE SUPERFAMILY, MANDELATE RACEMASE"/>
    <property type="match status" value="1"/>
</dbReference>
<evidence type="ECO:0000313" key="6">
    <source>
        <dbReference type="Proteomes" id="UP000198891"/>
    </source>
</evidence>
<evidence type="ECO:0000313" key="5">
    <source>
        <dbReference type="EMBL" id="SDY47875.1"/>
    </source>
</evidence>
<dbReference type="InterPro" id="IPR029017">
    <property type="entry name" value="Enolase-like_N"/>
</dbReference>
<dbReference type="Gene3D" id="3.30.390.10">
    <property type="entry name" value="Enolase-like, N-terminal domain"/>
    <property type="match status" value="1"/>
</dbReference>
<dbReference type="SUPFAM" id="SSF51604">
    <property type="entry name" value="Enolase C-terminal domain-like"/>
    <property type="match status" value="1"/>
</dbReference>
<dbReference type="SUPFAM" id="SSF54826">
    <property type="entry name" value="Enolase N-terminal domain-like"/>
    <property type="match status" value="1"/>
</dbReference>
<proteinExistence type="predicted"/>
<dbReference type="Proteomes" id="UP000198891">
    <property type="component" value="Unassembled WGS sequence"/>
</dbReference>
<dbReference type="InterPro" id="IPR013342">
    <property type="entry name" value="Mandelate_racemase_C"/>
</dbReference>
<gene>
    <name evidence="5" type="ORF">SAMN05216554_0447</name>
</gene>
<feature type="domain" description="Mandelate racemase/muconate lactonizing enzyme C-terminal" evidence="4">
    <location>
        <begin position="96"/>
        <end position="257"/>
    </location>
</feature>
<evidence type="ECO:0000256" key="3">
    <source>
        <dbReference type="ARBA" id="ARBA00022842"/>
    </source>
</evidence>
<sequence>MQIRNVAVVVAPFSGGTWLDESRVSTPLSGYPEFAERRSSWRGPGSDLVWVLIETDDPAVFGVGQSRGGVVTAALIESHFRGLLLGREALDIETRADQLHRAALPYAAGGISSMALSACELALWDLAARAAGASLAHLLGGRERPLRHYLTCPEPQLLDDVDPDLLGASATVKVPMAYGPADGSEGLLANLARLDDTRARVPAHVSLSVDCFMSWDLEYATAFLRDASDHRLGWIEEPLFPDDLAGYAELRRRQPVAVAGGEHLFGLVEAERFLQAECVDVIQVDVTWCGGLTTARRVAELADDRGVTFAPHGAAMHPWAVHLLSSLGVDSLTEVLLGLGGVPGQPRASAGLGVGIDPASVGLR</sequence>
<dbReference type="Pfam" id="PF02746">
    <property type="entry name" value="MR_MLE_N"/>
    <property type="match status" value="1"/>
</dbReference>
<dbReference type="AlphaFoldDB" id="A0A1H3K7X6"/>
<dbReference type="STRING" id="381665.SAMN05216554_0447"/>
<reference evidence="5 6" key="1">
    <citation type="submission" date="2016-10" db="EMBL/GenBank/DDBJ databases">
        <authorList>
            <person name="de Groot N.N."/>
        </authorList>
    </citation>
    <scope>NUCLEOTIDE SEQUENCE [LARGE SCALE GENOMIC DNA]</scope>
    <source>
        <strain evidence="5 6">CGMCC 4.3491</strain>
    </source>
</reference>
<dbReference type="GO" id="GO:0000287">
    <property type="term" value="F:magnesium ion binding"/>
    <property type="evidence" value="ECO:0007669"/>
    <property type="project" value="TreeGrafter"/>
</dbReference>
<keyword evidence="3" id="KW-0460">Magnesium</keyword>
<dbReference type="SMART" id="SM00922">
    <property type="entry name" value="MR_MLE"/>
    <property type="match status" value="1"/>
</dbReference>
<accession>A0A1H3K7X6</accession>
<dbReference type="InterPro" id="IPR013341">
    <property type="entry name" value="Mandelate_racemase_N_dom"/>
</dbReference>
<dbReference type="OrthoDB" id="9802699at2"/>
<evidence type="ECO:0000256" key="2">
    <source>
        <dbReference type="ARBA" id="ARBA00022723"/>
    </source>
</evidence>
<organism evidence="5 6">
    <name type="scientific">Herbiconiux ginsengi</name>
    <dbReference type="NCBI Taxonomy" id="381665"/>
    <lineage>
        <taxon>Bacteria</taxon>
        <taxon>Bacillati</taxon>
        <taxon>Actinomycetota</taxon>
        <taxon>Actinomycetes</taxon>
        <taxon>Micrococcales</taxon>
        <taxon>Microbacteriaceae</taxon>
        <taxon>Herbiconiux</taxon>
    </lineage>
</organism>
<dbReference type="Pfam" id="PF13378">
    <property type="entry name" value="MR_MLE_C"/>
    <property type="match status" value="1"/>
</dbReference>
<keyword evidence="6" id="KW-1185">Reference proteome</keyword>
<dbReference type="SFLD" id="SFLDS00001">
    <property type="entry name" value="Enolase"/>
    <property type="match status" value="1"/>
</dbReference>
<dbReference type="RefSeq" id="WP_139256575.1">
    <property type="nucleotide sequence ID" value="NZ_FNPZ01000001.1"/>
</dbReference>
<dbReference type="InterPro" id="IPR036849">
    <property type="entry name" value="Enolase-like_C_sf"/>
</dbReference>
<dbReference type="EMBL" id="FNPZ01000001">
    <property type="protein sequence ID" value="SDY47875.1"/>
    <property type="molecule type" value="Genomic_DNA"/>
</dbReference>
<dbReference type="Gene3D" id="3.20.20.120">
    <property type="entry name" value="Enolase-like C-terminal domain"/>
    <property type="match status" value="1"/>
</dbReference>
<keyword evidence="2" id="KW-0479">Metal-binding</keyword>
<protein>
    <submittedName>
        <fullName evidence="5">L-rhamnonate dehydratase</fullName>
    </submittedName>
</protein>
<dbReference type="GO" id="GO:0016836">
    <property type="term" value="F:hydro-lyase activity"/>
    <property type="evidence" value="ECO:0007669"/>
    <property type="project" value="TreeGrafter"/>
</dbReference>